<dbReference type="STRING" id="322095.HMPREF3185_00402"/>
<evidence type="ECO:0000256" key="1">
    <source>
        <dbReference type="ARBA" id="ARBA00001561"/>
    </source>
</evidence>
<protein>
    <recommendedName>
        <fullName evidence="2">N-acetylmuramoyl-L-alanine amidase</fullName>
        <ecNumber evidence="2">3.5.1.28</ecNumber>
    </recommendedName>
</protein>
<reference evidence="7" key="1">
    <citation type="submission" date="2016-01" db="EMBL/GenBank/DDBJ databases">
        <authorList>
            <person name="Mitreva M."/>
            <person name="Pepin K.H."/>
            <person name="Mihindukulasuriya K.A."/>
            <person name="Fulton R."/>
            <person name="Fronick C."/>
            <person name="O'Laughlin M."/>
            <person name="Miner T."/>
            <person name="Herter B."/>
            <person name="Rosa B.A."/>
            <person name="Cordes M."/>
            <person name="Tomlinson C."/>
            <person name="Wollam A."/>
            <person name="Palsikar V.B."/>
            <person name="Mardis E.R."/>
            <person name="Wilson R.K."/>
        </authorList>
    </citation>
    <scope>NUCLEOTIDE SEQUENCE [LARGE SCALE GENOMIC DNA]</scope>
    <source>
        <strain evidence="7">KA00683</strain>
    </source>
</reference>
<evidence type="ECO:0000313" key="6">
    <source>
        <dbReference type="EMBL" id="KXB77763.1"/>
    </source>
</evidence>
<dbReference type="InterPro" id="IPR050695">
    <property type="entry name" value="N-acetylmuramoyl_amidase_3"/>
</dbReference>
<comment type="caution">
    <text evidence="6">The sequence shown here is derived from an EMBL/GenBank/DDBJ whole genome shotgun (WGS) entry which is preliminary data.</text>
</comment>
<evidence type="ECO:0000256" key="4">
    <source>
        <dbReference type="SAM" id="MobiDB-lite"/>
    </source>
</evidence>
<organism evidence="6 7">
    <name type="scientific">Porphyromonas somerae</name>
    <dbReference type="NCBI Taxonomy" id="322095"/>
    <lineage>
        <taxon>Bacteria</taxon>
        <taxon>Pseudomonadati</taxon>
        <taxon>Bacteroidota</taxon>
        <taxon>Bacteroidia</taxon>
        <taxon>Bacteroidales</taxon>
        <taxon>Porphyromonadaceae</taxon>
        <taxon>Porphyromonas</taxon>
    </lineage>
</organism>
<dbReference type="GO" id="GO:0030288">
    <property type="term" value="C:outer membrane-bounded periplasmic space"/>
    <property type="evidence" value="ECO:0007669"/>
    <property type="project" value="TreeGrafter"/>
</dbReference>
<dbReference type="PANTHER" id="PTHR30404">
    <property type="entry name" value="N-ACETYLMURAMOYL-L-ALANINE AMIDASE"/>
    <property type="match status" value="1"/>
</dbReference>
<dbReference type="SUPFAM" id="SSF53187">
    <property type="entry name" value="Zn-dependent exopeptidases"/>
    <property type="match status" value="1"/>
</dbReference>
<dbReference type="FunFam" id="3.40.630.40:FF:000005">
    <property type="entry name" value="N-acetylmuramoyl-L-alanine amidase (AmiA)"/>
    <property type="match status" value="1"/>
</dbReference>
<name>A0A134BCS9_9PORP</name>
<feature type="compositionally biased region" description="Basic and acidic residues" evidence="4">
    <location>
        <begin position="296"/>
        <end position="333"/>
    </location>
</feature>
<gene>
    <name evidence="6" type="ORF">HMPREF3185_00402</name>
</gene>
<dbReference type="SMART" id="SM00646">
    <property type="entry name" value="Ami_3"/>
    <property type="match status" value="1"/>
</dbReference>
<accession>A0A134BCS9</accession>
<dbReference type="GO" id="GO:0009253">
    <property type="term" value="P:peptidoglycan catabolic process"/>
    <property type="evidence" value="ECO:0007669"/>
    <property type="project" value="InterPro"/>
</dbReference>
<dbReference type="OrthoDB" id="9806267at2"/>
<dbReference type="RefSeq" id="WP_060934930.1">
    <property type="nucleotide sequence ID" value="NZ_KQ960418.1"/>
</dbReference>
<comment type="catalytic activity">
    <reaction evidence="1">
        <text>Hydrolyzes the link between N-acetylmuramoyl residues and L-amino acid residues in certain cell-wall glycopeptides.</text>
        <dbReference type="EC" id="3.5.1.28"/>
    </reaction>
</comment>
<feature type="compositionally biased region" description="Basic and acidic residues" evidence="4">
    <location>
        <begin position="267"/>
        <end position="284"/>
    </location>
</feature>
<dbReference type="GO" id="GO:0008745">
    <property type="term" value="F:N-acetylmuramoyl-L-alanine amidase activity"/>
    <property type="evidence" value="ECO:0007669"/>
    <property type="project" value="UniProtKB-EC"/>
</dbReference>
<dbReference type="AlphaFoldDB" id="A0A134BCS9"/>
<dbReference type="Pfam" id="PF01520">
    <property type="entry name" value="Amidase_3"/>
    <property type="match status" value="1"/>
</dbReference>
<evidence type="ECO:0000256" key="3">
    <source>
        <dbReference type="ARBA" id="ARBA00022801"/>
    </source>
</evidence>
<feature type="region of interest" description="Disordered" evidence="4">
    <location>
        <begin position="265"/>
        <end position="335"/>
    </location>
</feature>
<dbReference type="PANTHER" id="PTHR30404:SF0">
    <property type="entry name" value="N-ACETYLMURAMOYL-L-ALANINE AMIDASE AMIC"/>
    <property type="match status" value="1"/>
</dbReference>
<dbReference type="CDD" id="cd02696">
    <property type="entry name" value="MurNAc-LAA"/>
    <property type="match status" value="1"/>
</dbReference>
<sequence length="412" mass="45673">MPLAEIHAIRYIRVSILTLLLCLALVPLGMQAQRLFTVVIDAGHGGKDSGTVGNGGKEKDITLAVAKLVGSKIRAAHPEVRVLYTRSTDVFVGLQARADFANKQKASLMLSIHVNSAPSKDVHGTETYVLGIAKFANNLSVAMRENKAMLLESNYKTTYKGFDPTSTESYIMFDLMQDAYFNKSIELANKIQRQYRSAGRYSRGVRQDILWVLSQSAMPSILTEIGFLSNANEASFMLSAAGQQSLASAIAAGFSSYYRSYRGKSTKTQDSKEADSTETKKEETATVSDETAEEPTADKDTNPRAEVERAMNKSRERSKEKTTEHKKESEAKASESGITYRVQFLSSPDKIDTKDARFRKLPTAVERVKVGHAYIYLLAPTSSKAEAQKQLRALPRTYRDAYIARYQGKTRL</sequence>
<dbReference type="PATRIC" id="fig|322095.3.peg.397"/>
<dbReference type="Gene3D" id="3.40.630.40">
    <property type="entry name" value="Zn-dependent exopeptidases"/>
    <property type="match status" value="1"/>
</dbReference>
<keyword evidence="7" id="KW-1185">Reference proteome</keyword>
<proteinExistence type="predicted"/>
<dbReference type="EC" id="3.5.1.28" evidence="2"/>
<evidence type="ECO:0000313" key="7">
    <source>
        <dbReference type="Proteomes" id="UP000070224"/>
    </source>
</evidence>
<dbReference type="Proteomes" id="UP000070224">
    <property type="component" value="Unassembled WGS sequence"/>
</dbReference>
<dbReference type="InterPro" id="IPR002508">
    <property type="entry name" value="MurNAc-LAA_cat"/>
</dbReference>
<keyword evidence="3" id="KW-0378">Hydrolase</keyword>
<evidence type="ECO:0000259" key="5">
    <source>
        <dbReference type="SMART" id="SM00646"/>
    </source>
</evidence>
<dbReference type="EMBL" id="LSDK01000029">
    <property type="protein sequence ID" value="KXB77763.1"/>
    <property type="molecule type" value="Genomic_DNA"/>
</dbReference>
<feature type="domain" description="MurNAc-LAA" evidence="5">
    <location>
        <begin position="98"/>
        <end position="255"/>
    </location>
</feature>
<evidence type="ECO:0000256" key="2">
    <source>
        <dbReference type="ARBA" id="ARBA00011901"/>
    </source>
</evidence>